<name>A0ABN0UT50_9GAMM</name>
<dbReference type="Gene3D" id="3.40.50.1820">
    <property type="entry name" value="alpha/beta hydrolase"/>
    <property type="match status" value="1"/>
</dbReference>
<dbReference type="PANTHER" id="PTHR22946">
    <property type="entry name" value="DIENELACTONE HYDROLASE DOMAIN-CONTAINING PROTEIN-RELATED"/>
    <property type="match status" value="1"/>
</dbReference>
<dbReference type="Pfam" id="PF00326">
    <property type="entry name" value="Peptidase_S9"/>
    <property type="match status" value="1"/>
</dbReference>
<dbReference type="EMBL" id="BAAAFO010000004">
    <property type="protein sequence ID" value="GAA0260679.1"/>
    <property type="molecule type" value="Genomic_DNA"/>
</dbReference>
<dbReference type="InterPro" id="IPR001375">
    <property type="entry name" value="Peptidase_S9_cat"/>
</dbReference>
<feature type="domain" description="Peptidase S9 prolyl oligopeptidase catalytic" evidence="1">
    <location>
        <begin position="88"/>
        <end position="207"/>
    </location>
</feature>
<evidence type="ECO:0000259" key="1">
    <source>
        <dbReference type="Pfam" id="PF00326"/>
    </source>
</evidence>
<comment type="caution">
    <text evidence="2">The sequence shown here is derived from an EMBL/GenBank/DDBJ whole genome shotgun (WGS) entry which is preliminary data.</text>
</comment>
<reference evidence="2 3" key="1">
    <citation type="journal article" date="2019" name="Int. J. Syst. Evol. Microbiol.">
        <title>The Global Catalogue of Microorganisms (GCM) 10K type strain sequencing project: providing services to taxonomists for standard genome sequencing and annotation.</title>
        <authorList>
            <consortium name="The Broad Institute Genomics Platform"/>
            <consortium name="The Broad Institute Genome Sequencing Center for Infectious Disease"/>
            <person name="Wu L."/>
            <person name="Ma J."/>
        </authorList>
    </citation>
    <scope>NUCLEOTIDE SEQUENCE [LARGE SCALE GENOMIC DNA]</scope>
    <source>
        <strain evidence="2 3">JCM 16242</strain>
    </source>
</reference>
<evidence type="ECO:0000313" key="2">
    <source>
        <dbReference type="EMBL" id="GAA0260679.1"/>
    </source>
</evidence>
<dbReference type="SUPFAM" id="SSF53474">
    <property type="entry name" value="alpha/beta-Hydrolases"/>
    <property type="match status" value="1"/>
</dbReference>
<protein>
    <recommendedName>
        <fullName evidence="1">Peptidase S9 prolyl oligopeptidase catalytic domain-containing protein</fullName>
    </recommendedName>
</protein>
<dbReference type="InterPro" id="IPR029058">
    <property type="entry name" value="AB_hydrolase_fold"/>
</dbReference>
<sequence>MWTSAGMGRAVASENDVIMRPRIRPVSPLPGVLYVHGAEADAGGALTWMRIASRARLINAIADAGYTMLSCDLGGVATWGNDTAISRITAAKNYLLTLQDVAAGKIVLVGQSMGGQNAMVWAAANPTLVDCIIAAIPVVNIQDVRNRVYQTSVDAAYSGGYSDATYGAAHSPYVIAGNGGLNGIPMQLWYGDSDTTCLPQYTQDMATRASAVELHQLSGGHAEATVAQIDPAVVLNYIAALP</sequence>
<accession>A0ABN0UT50</accession>
<organism evidence="2 3">
    <name type="scientific">Rhodanobacter caeni</name>
    <dbReference type="NCBI Taxonomy" id="657654"/>
    <lineage>
        <taxon>Bacteria</taxon>
        <taxon>Pseudomonadati</taxon>
        <taxon>Pseudomonadota</taxon>
        <taxon>Gammaproteobacteria</taxon>
        <taxon>Lysobacterales</taxon>
        <taxon>Rhodanobacteraceae</taxon>
        <taxon>Rhodanobacter</taxon>
    </lineage>
</organism>
<dbReference type="InterPro" id="IPR050261">
    <property type="entry name" value="FrsA_esterase"/>
</dbReference>
<proteinExistence type="predicted"/>
<evidence type="ECO:0000313" key="3">
    <source>
        <dbReference type="Proteomes" id="UP001500657"/>
    </source>
</evidence>
<gene>
    <name evidence="2" type="ORF">GCM10009126_27670</name>
</gene>
<keyword evidence="3" id="KW-1185">Reference proteome</keyword>
<dbReference type="Proteomes" id="UP001500657">
    <property type="component" value="Unassembled WGS sequence"/>
</dbReference>